<evidence type="ECO:0008006" key="3">
    <source>
        <dbReference type="Google" id="ProtNLM"/>
    </source>
</evidence>
<dbReference type="STRING" id="1081105.A0A166S249"/>
<dbReference type="AlphaFoldDB" id="A0A166S249"/>
<evidence type="ECO:0000313" key="2">
    <source>
        <dbReference type="Proteomes" id="UP000243498"/>
    </source>
</evidence>
<sequence length="405" mass="46939">MYPDWPDSAADLVPLPQCVGPKLKPFDFRGPQKIDFLEFLGEGRHGFVFKVTILGRIYALKLFRFDYVDDWADTDELDDKDINAVTTMYNYVEPFNCECRSFGRLQEAGYAELAIECFGYVLLDDKHERIMMEKFADADIELEFDGNVECPGCWPMRSLWPGKSGRPPPIRGIVKEFGSGIENFKTTHAARYLKDIKQFHQLGIIGLDVAERQLINGKVADFSTAITFPNITTNSELSPHLSGDYEGLFEFQTFLYSINDYWMFDMMVAEWNMEQKEEKTKVSVRAFPSGRGCNIKYDLRNTPSRERVYTYIDPRKYDWKACTASSASDAGATAEGPMTRQRAKRLPRLAKQPPRWYYSCGKEFAVYLRKQDHFTTYYTWHSKDGLVFPRRRSGPGYGWRRSRWS</sequence>
<evidence type="ECO:0000313" key="1">
    <source>
        <dbReference type="EMBL" id="OAA35815.1"/>
    </source>
</evidence>
<dbReference type="Proteomes" id="UP000243498">
    <property type="component" value="Unassembled WGS sequence"/>
</dbReference>
<accession>A0A166S249</accession>
<proteinExistence type="predicted"/>
<keyword evidence="2" id="KW-1185">Reference proteome</keyword>
<dbReference type="OrthoDB" id="3432781at2759"/>
<dbReference type="OMA" id="CECRAFA"/>
<dbReference type="InterPro" id="IPR025213">
    <property type="entry name" value="Sim4_Fta2"/>
</dbReference>
<reference evidence="1 2" key="1">
    <citation type="journal article" date="2016" name="Genome Biol. Evol.">
        <title>Divergent and convergent evolution of fungal pathogenicity.</title>
        <authorList>
            <person name="Shang Y."/>
            <person name="Xiao G."/>
            <person name="Zheng P."/>
            <person name="Cen K."/>
            <person name="Zhan S."/>
            <person name="Wang C."/>
        </authorList>
    </citation>
    <scope>NUCLEOTIDE SEQUENCE [LARGE SCALE GENOMIC DNA]</scope>
    <source>
        <strain evidence="1 2">RCEF 4871</strain>
    </source>
</reference>
<gene>
    <name evidence="1" type="ORF">NOR_07832</name>
</gene>
<dbReference type="InterPro" id="IPR011009">
    <property type="entry name" value="Kinase-like_dom_sf"/>
</dbReference>
<protein>
    <recommendedName>
        <fullName evidence="3">Protein kinase domain-containing protein</fullName>
    </recommendedName>
</protein>
<dbReference type="EMBL" id="AZHC01000039">
    <property type="protein sequence ID" value="OAA35815.1"/>
    <property type="molecule type" value="Genomic_DNA"/>
</dbReference>
<name>A0A166S249_METRR</name>
<organism evidence="1 2">
    <name type="scientific">Metarhizium rileyi (strain RCEF 4871)</name>
    <name type="common">Nomuraea rileyi</name>
    <dbReference type="NCBI Taxonomy" id="1649241"/>
    <lineage>
        <taxon>Eukaryota</taxon>
        <taxon>Fungi</taxon>
        <taxon>Dikarya</taxon>
        <taxon>Ascomycota</taxon>
        <taxon>Pezizomycotina</taxon>
        <taxon>Sordariomycetes</taxon>
        <taxon>Hypocreomycetidae</taxon>
        <taxon>Hypocreales</taxon>
        <taxon>Clavicipitaceae</taxon>
        <taxon>Metarhizium</taxon>
    </lineage>
</organism>
<dbReference type="Pfam" id="PF13095">
    <property type="entry name" value="FTA2"/>
    <property type="match status" value="1"/>
</dbReference>
<comment type="caution">
    <text evidence="1">The sequence shown here is derived from an EMBL/GenBank/DDBJ whole genome shotgun (WGS) entry which is preliminary data.</text>
</comment>
<dbReference type="SUPFAM" id="SSF56112">
    <property type="entry name" value="Protein kinase-like (PK-like)"/>
    <property type="match status" value="1"/>
</dbReference>